<evidence type="ECO:0000256" key="3">
    <source>
        <dbReference type="ARBA" id="ARBA00023163"/>
    </source>
</evidence>
<dbReference type="Pfam" id="PF01022">
    <property type="entry name" value="HTH_5"/>
    <property type="match status" value="1"/>
</dbReference>
<dbReference type="SUPFAM" id="SSF46785">
    <property type="entry name" value="Winged helix' DNA-binding domain"/>
    <property type="match status" value="1"/>
</dbReference>
<evidence type="ECO:0000256" key="2">
    <source>
        <dbReference type="ARBA" id="ARBA00023125"/>
    </source>
</evidence>
<dbReference type="EMBL" id="PVTO01000004">
    <property type="protein sequence ID" value="PRY83495.1"/>
    <property type="molecule type" value="Genomic_DNA"/>
</dbReference>
<protein>
    <submittedName>
        <fullName evidence="5">DNA-binding transcriptional ArsR family regulator</fullName>
    </submittedName>
</protein>
<dbReference type="PROSITE" id="PS50987">
    <property type="entry name" value="HTH_ARSR_2"/>
    <property type="match status" value="1"/>
</dbReference>
<accession>A0A2T0W9U8</accession>
<feature type="domain" description="HTH arsR-type" evidence="4">
    <location>
        <begin position="3"/>
        <end position="97"/>
    </location>
</feature>
<dbReference type="PANTHER" id="PTHR43132:SF6">
    <property type="entry name" value="HTH-TYPE TRANSCRIPTIONAL REPRESSOR CZRA"/>
    <property type="match status" value="1"/>
</dbReference>
<dbReference type="InterPro" id="IPR036390">
    <property type="entry name" value="WH_DNA-bd_sf"/>
</dbReference>
<dbReference type="InterPro" id="IPR051011">
    <property type="entry name" value="Metal_resp_trans_reg"/>
</dbReference>
<dbReference type="AlphaFoldDB" id="A0A2T0W9U8"/>
<reference evidence="5 6" key="1">
    <citation type="submission" date="2018-03" db="EMBL/GenBank/DDBJ databases">
        <title>Genomic Encyclopedia of Archaeal and Bacterial Type Strains, Phase II (KMG-II): from individual species to whole genera.</title>
        <authorList>
            <person name="Goeker M."/>
        </authorList>
    </citation>
    <scope>NUCLEOTIDE SEQUENCE [LARGE SCALE GENOMIC DNA]</scope>
    <source>
        <strain evidence="5 6">DSM 13175</strain>
    </source>
</reference>
<dbReference type="InterPro" id="IPR036388">
    <property type="entry name" value="WH-like_DNA-bd_sf"/>
</dbReference>
<dbReference type="NCBIfam" id="NF033788">
    <property type="entry name" value="HTH_metalloreg"/>
    <property type="match status" value="1"/>
</dbReference>
<evidence type="ECO:0000259" key="4">
    <source>
        <dbReference type="PROSITE" id="PS50987"/>
    </source>
</evidence>
<dbReference type="OrthoDB" id="9794330at2"/>
<gene>
    <name evidence="5" type="ORF">CLV38_104101</name>
</gene>
<organism evidence="5 6">
    <name type="scientific">Alkalibacterium olivapovliticus</name>
    <dbReference type="NCBI Taxonomy" id="99907"/>
    <lineage>
        <taxon>Bacteria</taxon>
        <taxon>Bacillati</taxon>
        <taxon>Bacillota</taxon>
        <taxon>Bacilli</taxon>
        <taxon>Lactobacillales</taxon>
        <taxon>Carnobacteriaceae</taxon>
        <taxon>Alkalibacterium</taxon>
    </lineage>
</organism>
<dbReference type="PRINTS" id="PR00778">
    <property type="entry name" value="HTHARSR"/>
</dbReference>
<name>A0A2T0W9U8_9LACT</name>
<keyword evidence="6" id="KW-1185">Reference proteome</keyword>
<comment type="caution">
    <text evidence="5">The sequence shown here is derived from an EMBL/GenBank/DDBJ whole genome shotgun (WGS) entry which is preliminary data.</text>
</comment>
<dbReference type="GO" id="GO:0003677">
    <property type="term" value="F:DNA binding"/>
    <property type="evidence" value="ECO:0007669"/>
    <property type="project" value="UniProtKB-KW"/>
</dbReference>
<dbReference type="GO" id="GO:0003700">
    <property type="term" value="F:DNA-binding transcription factor activity"/>
    <property type="evidence" value="ECO:0007669"/>
    <property type="project" value="InterPro"/>
</dbReference>
<keyword evidence="1" id="KW-0805">Transcription regulation</keyword>
<dbReference type="RefSeq" id="WP_106191473.1">
    <property type="nucleotide sequence ID" value="NZ_PVTO01000004.1"/>
</dbReference>
<sequence length="98" mass="11204">MGLSSLMIDEVTGLFKALSEPGRLTIIYKLYDAELSVTELAEQLGIEQSAVSHQLKILKNARVVTFRKEGKRRLYSLADDHIYILIEQVMSHAREKRE</sequence>
<dbReference type="InterPro" id="IPR001845">
    <property type="entry name" value="HTH_ArsR_DNA-bd_dom"/>
</dbReference>
<evidence type="ECO:0000256" key="1">
    <source>
        <dbReference type="ARBA" id="ARBA00023015"/>
    </source>
</evidence>
<dbReference type="InterPro" id="IPR011991">
    <property type="entry name" value="ArsR-like_HTH"/>
</dbReference>
<dbReference type="CDD" id="cd00090">
    <property type="entry name" value="HTH_ARSR"/>
    <property type="match status" value="1"/>
</dbReference>
<evidence type="ECO:0000313" key="5">
    <source>
        <dbReference type="EMBL" id="PRY83495.1"/>
    </source>
</evidence>
<keyword evidence="3" id="KW-0804">Transcription</keyword>
<dbReference type="PANTHER" id="PTHR43132">
    <property type="entry name" value="ARSENICAL RESISTANCE OPERON REPRESSOR ARSR-RELATED"/>
    <property type="match status" value="1"/>
</dbReference>
<dbReference type="Gene3D" id="1.10.10.10">
    <property type="entry name" value="Winged helix-like DNA-binding domain superfamily/Winged helix DNA-binding domain"/>
    <property type="match status" value="1"/>
</dbReference>
<evidence type="ECO:0000313" key="6">
    <source>
        <dbReference type="Proteomes" id="UP000238205"/>
    </source>
</evidence>
<keyword evidence="2 5" id="KW-0238">DNA-binding</keyword>
<proteinExistence type="predicted"/>
<dbReference type="Proteomes" id="UP000238205">
    <property type="component" value="Unassembled WGS sequence"/>
</dbReference>
<dbReference type="SMART" id="SM00418">
    <property type="entry name" value="HTH_ARSR"/>
    <property type="match status" value="1"/>
</dbReference>